<name>D9I666_9CAUD</name>
<reference evidence="1 2" key="1">
    <citation type="journal article" date="2010" name="Virol. J.">
        <title>Genomes of the T4-related bacteriophages as windows on microbial genome evolution.</title>
        <authorList>
            <person name="Petrov V.M."/>
            <person name="Ratnayaka S."/>
            <person name="Nolan J.M."/>
            <person name="Miller E.S."/>
            <person name="Karam J.D."/>
        </authorList>
    </citation>
    <scope>NUCLEOTIDE SEQUENCE [LARGE SCALE GENOMIC DNA]</scope>
    <source>
        <strain evidence="1">Acj133</strain>
    </source>
</reference>
<evidence type="ECO:0000313" key="1">
    <source>
        <dbReference type="EMBL" id="ADJ19447.1"/>
    </source>
</evidence>
<protein>
    <submittedName>
        <fullName evidence="1">Uncharacterized protein</fullName>
    </submittedName>
</protein>
<gene>
    <name evidence="1" type="ORF">Acj133p132</name>
</gene>
<sequence>MLPDLKMDHNDIKYINVGYTFDPKINLGPDIVYDPPFRINQDPILEPGKYLVKYINSDMDYDYAIYEVYSSAGDPTASMLGMFHFDLDGYMILNAKKLRG</sequence>
<evidence type="ECO:0000313" key="2">
    <source>
        <dbReference type="Proteomes" id="UP000000330"/>
    </source>
</evidence>
<keyword evidence="2" id="KW-1185">Reference proteome</keyword>
<organism evidence="1 2">
    <name type="scientific">Acinetobacter phage 133</name>
    <dbReference type="NCBI Taxonomy" id="2919552"/>
    <lineage>
        <taxon>Viruses</taxon>
        <taxon>Duplodnaviria</taxon>
        <taxon>Heunggongvirae</taxon>
        <taxon>Uroviricota</taxon>
        <taxon>Caudoviricetes</taxon>
        <taxon>Pantevenvirales</taxon>
        <taxon>Straboviridae</taxon>
        <taxon>Tevenvirinae</taxon>
        <taxon>Centumtrigintavirus</taxon>
        <taxon>Centumtrigintavirus cv133</taxon>
        <taxon>Acinetobacter virus 133</taxon>
    </lineage>
</organism>
<proteinExistence type="predicted"/>
<dbReference type="KEGG" id="vg:10323119"/>
<accession>D9I666</accession>
<dbReference type="RefSeq" id="YP_004300713.1">
    <property type="nucleotide sequence ID" value="NC_015250.1"/>
</dbReference>
<dbReference type="Proteomes" id="UP000000330">
    <property type="component" value="Segment"/>
</dbReference>
<dbReference type="GeneID" id="10323119"/>
<dbReference type="EMBL" id="HM114315">
    <property type="protein sequence ID" value="ADJ19447.1"/>
    <property type="molecule type" value="Genomic_DNA"/>
</dbReference>